<dbReference type="Proteomes" id="UP000003577">
    <property type="component" value="Unassembled WGS sequence"/>
</dbReference>
<dbReference type="EMBL" id="AAVP02000014">
    <property type="protein sequence ID" value="EDK23497.1"/>
    <property type="molecule type" value="Genomic_DNA"/>
</dbReference>
<sequence>MATITPIFTIFTVFFLLITIFTVPVSFSIFSSPFFRFCNFIKKSRTYIMFGINCTCVTYRPFLSNKRHYLLSSRLYCRYRNSFCLRKSPIPPHRCGSRTIPPVGTCTLPRRSYSIYSIHYKSIVLYFQGLCFLFNLYFHIFTSTNPPKKQIFLWVVTFLIYFIIFLFLLSLFHVYKYCNNIIFLSDALISPSKIPLYPFFSYLVQIFSYLVQKFLTFLHIFCVY</sequence>
<feature type="transmembrane region" description="Helical" evidence="1">
    <location>
        <begin position="6"/>
        <end position="35"/>
    </location>
</feature>
<evidence type="ECO:0000313" key="2">
    <source>
        <dbReference type="EMBL" id="EDK23497.1"/>
    </source>
</evidence>
<proteinExistence type="predicted"/>
<protein>
    <submittedName>
        <fullName evidence="2">Uncharacterized protein</fullName>
    </submittedName>
</protein>
<reference evidence="2 3" key="2">
    <citation type="submission" date="2007-04" db="EMBL/GenBank/DDBJ databases">
        <title>Draft genome sequence of Ruminococcus torques (ATCC 27756).</title>
        <authorList>
            <person name="Sudarsanam P."/>
            <person name="Ley R."/>
            <person name="Guruge J."/>
            <person name="Turnbaugh P.J."/>
            <person name="Mahowald M."/>
            <person name="Liep D."/>
            <person name="Gordon J."/>
        </authorList>
    </citation>
    <scope>NUCLEOTIDE SEQUENCE [LARGE SCALE GENOMIC DNA]</scope>
    <source>
        <strain evidence="2 3">ATCC 27756</strain>
    </source>
</reference>
<keyword evidence="1" id="KW-0812">Transmembrane</keyword>
<dbReference type="AlphaFoldDB" id="A5KQ06"/>
<feature type="transmembrane region" description="Helical" evidence="1">
    <location>
        <begin position="47"/>
        <end position="63"/>
    </location>
</feature>
<feature type="transmembrane region" description="Helical" evidence="1">
    <location>
        <begin position="118"/>
        <end position="139"/>
    </location>
</feature>
<keyword evidence="1" id="KW-1133">Transmembrane helix</keyword>
<dbReference type="PaxDb" id="411460-RUMTOR_02341"/>
<keyword evidence="1" id="KW-0472">Membrane</keyword>
<evidence type="ECO:0000313" key="3">
    <source>
        <dbReference type="Proteomes" id="UP000003577"/>
    </source>
</evidence>
<dbReference type="HOGENOM" id="CLU_1234270_0_0_9"/>
<evidence type="ECO:0000256" key="1">
    <source>
        <dbReference type="SAM" id="Phobius"/>
    </source>
</evidence>
<organism evidence="2 3">
    <name type="scientific">[Ruminococcus] torques ATCC 27756</name>
    <dbReference type="NCBI Taxonomy" id="411460"/>
    <lineage>
        <taxon>Bacteria</taxon>
        <taxon>Bacillati</taxon>
        <taxon>Bacillota</taxon>
        <taxon>Clostridia</taxon>
        <taxon>Lachnospirales</taxon>
        <taxon>Lachnospiraceae</taxon>
        <taxon>Mediterraneibacter</taxon>
    </lineage>
</organism>
<comment type="caution">
    <text evidence="2">The sequence shown here is derived from an EMBL/GenBank/DDBJ whole genome shotgun (WGS) entry which is preliminary data.</text>
</comment>
<accession>A5KQ06</accession>
<gene>
    <name evidence="2" type="ORF">RUMTOR_02341</name>
</gene>
<name>A5KQ06_9FIRM</name>
<reference evidence="2 3" key="1">
    <citation type="submission" date="2007-03" db="EMBL/GenBank/DDBJ databases">
        <authorList>
            <person name="Fulton L."/>
            <person name="Clifton S."/>
            <person name="Fulton B."/>
            <person name="Xu J."/>
            <person name="Minx P."/>
            <person name="Pepin K.H."/>
            <person name="Johnson M."/>
            <person name="Thiruvilangam P."/>
            <person name="Bhonagiri V."/>
            <person name="Nash W.E."/>
            <person name="Mardis E.R."/>
            <person name="Wilson R.K."/>
        </authorList>
    </citation>
    <scope>NUCLEOTIDE SEQUENCE [LARGE SCALE GENOMIC DNA]</scope>
    <source>
        <strain evidence="2 3">ATCC 27756</strain>
    </source>
</reference>
<feature type="transmembrane region" description="Helical" evidence="1">
    <location>
        <begin position="151"/>
        <end position="174"/>
    </location>
</feature>
<feature type="transmembrane region" description="Helical" evidence="1">
    <location>
        <begin position="194"/>
        <end position="211"/>
    </location>
</feature>